<dbReference type="SUPFAM" id="SSF69103">
    <property type="entry name" value="Arp2/3 complex 16 kDa subunit ARPC5"/>
    <property type="match status" value="1"/>
</dbReference>
<organism evidence="8 9">
    <name type="scientific">Patella caerulea</name>
    <name type="common">Rayed Mediterranean limpet</name>
    <dbReference type="NCBI Taxonomy" id="87958"/>
    <lineage>
        <taxon>Eukaryota</taxon>
        <taxon>Metazoa</taxon>
        <taxon>Spiralia</taxon>
        <taxon>Lophotrochozoa</taxon>
        <taxon>Mollusca</taxon>
        <taxon>Gastropoda</taxon>
        <taxon>Patellogastropoda</taxon>
        <taxon>Patelloidea</taxon>
        <taxon>Patellidae</taxon>
        <taxon>Patella</taxon>
    </lineage>
</organism>
<comment type="subcellular location">
    <subcellularLocation>
        <location evidence="1">Cytoplasm</location>
        <location evidence="1">Cytoskeleton</location>
    </subcellularLocation>
</comment>
<evidence type="ECO:0000256" key="7">
    <source>
        <dbReference type="SAM" id="MobiDB-lite"/>
    </source>
</evidence>
<dbReference type="InterPro" id="IPR006789">
    <property type="entry name" value="ARPC5"/>
</dbReference>
<comment type="function">
    <text evidence="6">Functions as component of the Arp2/3 complex which is involved in regulation of actin polymerization and together with an activating nucleation-promoting factor (NPF) mediates the formation of branched actin networks. Arp2/3 complex plays a critical role in the control of cell morphogenesis via the modulation of cell polarity development.</text>
</comment>
<comment type="caution">
    <text evidence="8">The sequence shown here is derived from an EMBL/GenBank/DDBJ whole genome shotgun (WGS) entry which is preliminary data.</text>
</comment>
<evidence type="ECO:0000256" key="4">
    <source>
        <dbReference type="ARBA" id="ARBA00023212"/>
    </source>
</evidence>
<name>A0AAN8Q1B7_PATCE</name>
<dbReference type="PIRSF" id="PIRSF039096">
    <property type="entry name" value="p16-ARC"/>
    <property type="match status" value="1"/>
</dbReference>
<evidence type="ECO:0000313" key="8">
    <source>
        <dbReference type="EMBL" id="KAK6194651.1"/>
    </source>
</evidence>
<dbReference type="FunFam" id="1.25.40.190:FF:000003">
    <property type="entry name" value="Actin-related protein 2/3 complex subunit 5"/>
    <property type="match status" value="1"/>
</dbReference>
<proteinExistence type="inferred from homology"/>
<gene>
    <name evidence="8" type="ORF">SNE40_000249</name>
</gene>
<dbReference type="Proteomes" id="UP001347796">
    <property type="component" value="Unassembled WGS sequence"/>
</dbReference>
<dbReference type="Gene3D" id="1.25.40.190">
    <property type="entry name" value="Actin-related protein 2/3 complex subunit 5"/>
    <property type="match status" value="1"/>
</dbReference>
<feature type="region of interest" description="Disordered" evidence="7">
    <location>
        <begin position="1"/>
        <end position="44"/>
    </location>
</feature>
<evidence type="ECO:0000256" key="3">
    <source>
        <dbReference type="ARBA" id="ARBA00022490"/>
    </source>
</evidence>
<accession>A0AAN8Q1B7</accession>
<evidence type="ECO:0000256" key="6">
    <source>
        <dbReference type="RuleBase" id="RU004301"/>
    </source>
</evidence>
<keyword evidence="4 6" id="KW-0206">Cytoskeleton</keyword>
<dbReference type="PANTHER" id="PTHR12644">
    <property type="entry name" value="ARP2/3 COMPLEX 16 KD SUBUNIT P16-ARC"/>
    <property type="match status" value="1"/>
</dbReference>
<dbReference type="GO" id="GO:0030833">
    <property type="term" value="P:regulation of actin filament polymerization"/>
    <property type="evidence" value="ECO:0007669"/>
    <property type="project" value="InterPro"/>
</dbReference>
<dbReference type="InterPro" id="IPR036743">
    <property type="entry name" value="ARPC5_sf"/>
</dbReference>
<feature type="compositionally biased region" description="Acidic residues" evidence="7">
    <location>
        <begin position="22"/>
        <end position="37"/>
    </location>
</feature>
<dbReference type="AlphaFoldDB" id="A0AAN8Q1B7"/>
<evidence type="ECO:0000256" key="1">
    <source>
        <dbReference type="ARBA" id="ARBA00004245"/>
    </source>
</evidence>
<keyword evidence="9" id="KW-1185">Reference proteome</keyword>
<dbReference type="GO" id="GO:0034314">
    <property type="term" value="P:Arp2/3 complex-mediated actin nucleation"/>
    <property type="evidence" value="ECO:0007669"/>
    <property type="project" value="InterPro"/>
</dbReference>
<dbReference type="Pfam" id="PF04699">
    <property type="entry name" value="P16-Arc"/>
    <property type="match status" value="1"/>
</dbReference>
<sequence length="154" mass="17284">MPLMDAKARESANRFRKVNVDQYDEDRFQEDDNDDSEQGPNESEVQGLLTQNKNVDALKVILNNAPLATKNQQVKDRALGLAIRVLLAFKASEIDGAVKSLDTANIDILMKYIYRGFERAQDNSTGILLTWHEKTFAVGGLGSIMRVLTDRKKV</sequence>
<dbReference type="GO" id="GO:0005885">
    <property type="term" value="C:Arp2/3 protein complex"/>
    <property type="evidence" value="ECO:0007669"/>
    <property type="project" value="InterPro"/>
</dbReference>
<evidence type="ECO:0000256" key="5">
    <source>
        <dbReference type="ARBA" id="ARBA00060329"/>
    </source>
</evidence>
<protein>
    <recommendedName>
        <fullName evidence="6">Actin-related protein 2/3 complex subunit 5</fullName>
    </recommendedName>
</protein>
<evidence type="ECO:0000256" key="2">
    <source>
        <dbReference type="ARBA" id="ARBA00006084"/>
    </source>
</evidence>
<reference evidence="8 9" key="1">
    <citation type="submission" date="2024-01" db="EMBL/GenBank/DDBJ databases">
        <title>The genome of the rayed Mediterranean limpet Patella caerulea (Linnaeus, 1758).</title>
        <authorList>
            <person name="Anh-Thu Weber A."/>
            <person name="Halstead-Nussloch G."/>
        </authorList>
    </citation>
    <scope>NUCLEOTIDE SEQUENCE [LARGE SCALE GENOMIC DNA]</scope>
    <source>
        <strain evidence="8">AATW-2023a</strain>
        <tissue evidence="8">Whole specimen</tissue>
    </source>
</reference>
<comment type="similarity">
    <text evidence="2 6">Belongs to the ARPC5 family.</text>
</comment>
<evidence type="ECO:0000313" key="9">
    <source>
        <dbReference type="Proteomes" id="UP001347796"/>
    </source>
</evidence>
<comment type="function">
    <text evidence="5">Functions as a component of the Arp2/3 complex which is involved in regulation of actin polymerization and together with an activating nucleation-promoting factor (NPF) mediates the formation of branched actin networks.</text>
</comment>
<keyword evidence="3" id="KW-0963">Cytoplasm</keyword>
<feature type="compositionally biased region" description="Basic and acidic residues" evidence="7">
    <location>
        <begin position="1"/>
        <end position="13"/>
    </location>
</feature>
<dbReference type="EMBL" id="JAZGQO010000001">
    <property type="protein sequence ID" value="KAK6194651.1"/>
    <property type="molecule type" value="Genomic_DNA"/>
</dbReference>